<comment type="subcellular location">
    <subcellularLocation>
        <location evidence="1">Membrane</location>
        <topology evidence="1">Multi-pass membrane protein</topology>
    </subcellularLocation>
</comment>
<evidence type="ECO:0000256" key="2">
    <source>
        <dbReference type="ARBA" id="ARBA00006175"/>
    </source>
</evidence>
<keyword evidence="6 8" id="KW-0472">Membrane</keyword>
<evidence type="ECO:0000313" key="9">
    <source>
        <dbReference type="EMBL" id="CAF1059589.1"/>
    </source>
</evidence>
<dbReference type="CDD" id="cd00333">
    <property type="entry name" value="MIP"/>
    <property type="match status" value="1"/>
</dbReference>
<feature type="transmembrane region" description="Helical" evidence="8">
    <location>
        <begin position="173"/>
        <end position="194"/>
    </location>
</feature>
<feature type="transmembrane region" description="Helical" evidence="8">
    <location>
        <begin position="221"/>
        <end position="241"/>
    </location>
</feature>
<evidence type="ECO:0000256" key="1">
    <source>
        <dbReference type="ARBA" id="ARBA00004141"/>
    </source>
</evidence>
<dbReference type="PANTHER" id="PTHR43829:SF9">
    <property type="entry name" value="AQUAPORIN-9"/>
    <property type="match status" value="1"/>
</dbReference>
<dbReference type="InterPro" id="IPR050363">
    <property type="entry name" value="MIP/Aquaporin"/>
</dbReference>
<accession>A0A814L3R4</accession>
<dbReference type="InterPro" id="IPR023271">
    <property type="entry name" value="Aquaporin-like"/>
</dbReference>
<gene>
    <name evidence="9" type="ORF">IZO911_LOCUS20801</name>
</gene>
<dbReference type="GO" id="GO:0015254">
    <property type="term" value="F:glycerol channel activity"/>
    <property type="evidence" value="ECO:0007669"/>
    <property type="project" value="TreeGrafter"/>
</dbReference>
<reference evidence="9" key="1">
    <citation type="submission" date="2021-02" db="EMBL/GenBank/DDBJ databases">
        <authorList>
            <person name="Nowell W R."/>
        </authorList>
    </citation>
    <scope>NUCLEOTIDE SEQUENCE</scope>
</reference>
<dbReference type="InterPro" id="IPR000425">
    <property type="entry name" value="MIP"/>
</dbReference>
<feature type="transmembrane region" description="Helical" evidence="8">
    <location>
        <begin position="82"/>
        <end position="103"/>
    </location>
</feature>
<dbReference type="PANTHER" id="PTHR43829">
    <property type="entry name" value="AQUAPORIN OR AQUAGLYCEROPORIN RELATED"/>
    <property type="match status" value="1"/>
</dbReference>
<dbReference type="GO" id="GO:0015250">
    <property type="term" value="F:water channel activity"/>
    <property type="evidence" value="ECO:0007669"/>
    <property type="project" value="TreeGrafter"/>
</dbReference>
<evidence type="ECO:0000256" key="5">
    <source>
        <dbReference type="ARBA" id="ARBA00022989"/>
    </source>
</evidence>
<sequence>MVTKKELQQYVVELLSECFGTFILILLNEGAIANYKFARFTSHSTLSIYLAIGVGVYTGAHINPAVSISLMTVRKLKPLQCVFYVIGQIVGAFLGASLVYLVYWSQFDEFDGGTRQITGLYGTGDIFFTMPGKNVPHWNAFIDQIVSTGLLLIFIVAVEQDFNRMISEVNKPFALALIVMGINCAFSINAAAALNPARDLGPRLFSAFVYGWNDVFCVHNYYFWIPIVGPILGGIVGVWIYQCYASIIKNYWQFSNTKRNKSGADSAIPASPPSPLPHFLYQLLTEAPPTPLPEILPMSDRDVADGFVHLARAINILPLAMKNYNYTVQLWAFKLDYQWMIENGYDVKWEWSTSNSTIYPHLYGNTTKKMILDQSTWTRQLNEKWNATSIANDTWLTDGSFRLAEQMTLFFPLILLFLTYFTYS</sequence>
<name>A0A814L3R4_9BILA</name>
<feature type="transmembrane region" description="Helical" evidence="8">
    <location>
        <begin position="138"/>
        <end position="158"/>
    </location>
</feature>
<dbReference type="SUPFAM" id="SSF56399">
    <property type="entry name" value="ADP-ribosylation"/>
    <property type="match status" value="1"/>
</dbReference>
<dbReference type="Pfam" id="PF00230">
    <property type="entry name" value="MIP"/>
    <property type="match status" value="1"/>
</dbReference>
<dbReference type="Gene3D" id="3.20.170.20">
    <property type="entry name" value="Protein of unknown function DUF952"/>
    <property type="match status" value="1"/>
</dbReference>
<dbReference type="GO" id="GO:0016323">
    <property type="term" value="C:basolateral plasma membrane"/>
    <property type="evidence" value="ECO:0007669"/>
    <property type="project" value="TreeGrafter"/>
</dbReference>
<dbReference type="InterPro" id="IPR022357">
    <property type="entry name" value="MIP_CS"/>
</dbReference>
<dbReference type="Pfam" id="PF06108">
    <property type="entry name" value="DUF952"/>
    <property type="match status" value="1"/>
</dbReference>
<dbReference type="PRINTS" id="PR00783">
    <property type="entry name" value="MINTRINSICP"/>
</dbReference>
<dbReference type="InterPro" id="IPR009297">
    <property type="entry name" value="DUF952"/>
</dbReference>
<evidence type="ECO:0000256" key="4">
    <source>
        <dbReference type="ARBA" id="ARBA00022692"/>
    </source>
</evidence>
<dbReference type="SUPFAM" id="SSF81338">
    <property type="entry name" value="Aquaporin-like"/>
    <property type="match status" value="1"/>
</dbReference>
<feature type="transmembrane region" description="Helical" evidence="8">
    <location>
        <begin position="7"/>
        <end position="27"/>
    </location>
</feature>
<evidence type="ECO:0000313" key="10">
    <source>
        <dbReference type="Proteomes" id="UP000663860"/>
    </source>
</evidence>
<dbReference type="Proteomes" id="UP000663860">
    <property type="component" value="Unassembled WGS sequence"/>
</dbReference>
<feature type="transmembrane region" description="Helical" evidence="8">
    <location>
        <begin position="47"/>
        <end position="70"/>
    </location>
</feature>
<keyword evidence="5 8" id="KW-1133">Transmembrane helix</keyword>
<dbReference type="EMBL" id="CAJNOE010000218">
    <property type="protein sequence ID" value="CAF1059589.1"/>
    <property type="molecule type" value="Genomic_DNA"/>
</dbReference>
<dbReference type="AlphaFoldDB" id="A0A814L3R4"/>
<organism evidence="9 10">
    <name type="scientific">Adineta steineri</name>
    <dbReference type="NCBI Taxonomy" id="433720"/>
    <lineage>
        <taxon>Eukaryota</taxon>
        <taxon>Metazoa</taxon>
        <taxon>Spiralia</taxon>
        <taxon>Gnathifera</taxon>
        <taxon>Rotifera</taxon>
        <taxon>Eurotatoria</taxon>
        <taxon>Bdelloidea</taxon>
        <taxon>Adinetida</taxon>
        <taxon>Adinetidae</taxon>
        <taxon>Adineta</taxon>
    </lineage>
</organism>
<proteinExistence type="inferred from homology"/>
<keyword evidence="4 7" id="KW-0812">Transmembrane</keyword>
<dbReference type="PROSITE" id="PS00221">
    <property type="entry name" value="MIP"/>
    <property type="match status" value="1"/>
</dbReference>
<evidence type="ECO:0000256" key="3">
    <source>
        <dbReference type="ARBA" id="ARBA00022448"/>
    </source>
</evidence>
<dbReference type="Gene3D" id="1.20.1080.10">
    <property type="entry name" value="Glycerol uptake facilitator protein"/>
    <property type="match status" value="1"/>
</dbReference>
<protein>
    <submittedName>
        <fullName evidence="9">Uncharacterized protein</fullName>
    </submittedName>
</protein>
<comment type="caution">
    <text evidence="9">The sequence shown here is derived from an EMBL/GenBank/DDBJ whole genome shotgun (WGS) entry which is preliminary data.</text>
</comment>
<feature type="transmembrane region" description="Helical" evidence="8">
    <location>
        <begin position="407"/>
        <end position="423"/>
    </location>
</feature>
<evidence type="ECO:0000256" key="8">
    <source>
        <dbReference type="SAM" id="Phobius"/>
    </source>
</evidence>
<comment type="similarity">
    <text evidence="2 7">Belongs to the MIP/aquaporin (TC 1.A.8) family.</text>
</comment>
<evidence type="ECO:0000256" key="6">
    <source>
        <dbReference type="ARBA" id="ARBA00023136"/>
    </source>
</evidence>
<evidence type="ECO:0000256" key="7">
    <source>
        <dbReference type="RuleBase" id="RU000477"/>
    </source>
</evidence>
<keyword evidence="3 7" id="KW-0813">Transport</keyword>